<dbReference type="PATRIC" id="fig|1339316.3.peg.1069"/>
<dbReference type="PANTHER" id="PTHR22916">
    <property type="entry name" value="GLYCOSYLTRANSFERASE"/>
    <property type="match status" value="1"/>
</dbReference>
<evidence type="ECO:0000313" key="2">
    <source>
        <dbReference type="EMBL" id="EXY92100.1"/>
    </source>
</evidence>
<dbReference type="InterPro" id="IPR001173">
    <property type="entry name" value="Glyco_trans_2-like"/>
</dbReference>
<dbReference type="Gene3D" id="3.90.550.10">
    <property type="entry name" value="Spore Coat Polysaccharide Biosynthesis Protein SpsA, Chain A"/>
    <property type="match status" value="1"/>
</dbReference>
<dbReference type="EMBL" id="JGDB01000023">
    <property type="protein sequence ID" value="EXY92100.1"/>
    <property type="molecule type" value="Genomic_DNA"/>
</dbReference>
<dbReference type="GO" id="GO:0016758">
    <property type="term" value="F:hexosyltransferase activity"/>
    <property type="evidence" value="ECO:0007669"/>
    <property type="project" value="UniProtKB-ARBA"/>
</dbReference>
<dbReference type="InterPro" id="IPR029044">
    <property type="entry name" value="Nucleotide-diphossugar_trans"/>
</dbReference>
<gene>
    <name evidence="2" type="ORF">M125_1103</name>
</gene>
<name>A0A015XHJ8_BACFG</name>
<protein>
    <submittedName>
        <fullName evidence="2">Glycosyl transferase 2 family protein</fullName>
    </submittedName>
</protein>
<proteinExistence type="predicted"/>
<evidence type="ECO:0000259" key="1">
    <source>
        <dbReference type="Pfam" id="PF00535"/>
    </source>
</evidence>
<dbReference type="RefSeq" id="WP_005816550.1">
    <property type="nucleotide sequence ID" value="NZ_JGDB01000023.1"/>
</dbReference>
<accession>A0A015XHJ8</accession>
<dbReference type="AlphaFoldDB" id="A0A015XHJ8"/>
<dbReference type="Proteomes" id="UP000020773">
    <property type="component" value="Unassembled WGS sequence"/>
</dbReference>
<dbReference type="Pfam" id="PF00535">
    <property type="entry name" value="Glycos_transf_2"/>
    <property type="match status" value="1"/>
</dbReference>
<reference evidence="2 3" key="1">
    <citation type="submission" date="2014-02" db="EMBL/GenBank/DDBJ databases">
        <authorList>
            <person name="Sears C."/>
            <person name="Carroll K."/>
            <person name="Sack B.R."/>
            <person name="Qadri F."/>
            <person name="Myers L.L."/>
            <person name="Chung G.-T."/>
            <person name="Escheverria P."/>
            <person name="Fraser C.M."/>
            <person name="Sadzewicz L."/>
            <person name="Shefchek K.A."/>
            <person name="Tallon L."/>
            <person name="Das S.P."/>
            <person name="Daugherty S."/>
            <person name="Mongodin E.F."/>
        </authorList>
    </citation>
    <scope>NUCLEOTIDE SEQUENCE [LARGE SCALE GENOMIC DNA]</scope>
    <source>
        <strain evidence="3">3998T(B)3</strain>
    </source>
</reference>
<organism evidence="2 3">
    <name type="scientific">Bacteroides fragilis str. 3998T(B)3</name>
    <dbReference type="NCBI Taxonomy" id="1339316"/>
    <lineage>
        <taxon>Bacteria</taxon>
        <taxon>Pseudomonadati</taxon>
        <taxon>Bacteroidota</taxon>
        <taxon>Bacteroidia</taxon>
        <taxon>Bacteroidales</taxon>
        <taxon>Bacteroidaceae</taxon>
        <taxon>Bacteroides</taxon>
    </lineage>
</organism>
<evidence type="ECO:0000313" key="3">
    <source>
        <dbReference type="Proteomes" id="UP000020773"/>
    </source>
</evidence>
<dbReference type="PANTHER" id="PTHR22916:SF3">
    <property type="entry name" value="UDP-GLCNAC:BETAGAL BETA-1,3-N-ACETYLGLUCOSAMINYLTRANSFERASE-LIKE PROTEIN 1"/>
    <property type="match status" value="1"/>
</dbReference>
<keyword evidence="2" id="KW-0808">Transferase</keyword>
<sequence>MDILVSILTPCYNGAKYIDRYAKSLLAQDYSNCQLIFMDDGSTDNSKELIMSYEKQFKDRGFSFEYYYHDNLGLGATIAEGIKYVKGSYLVWPDVDDTLPVDSISKKVFYLEQKAEYGLVRTRFMKIIEGTGFNHSEIGPSFKFDPNKENLFEDYLLSRGAWLQPGCFMVRMSAFDDANPNRYIFPTRRGQDWQMLLPIMYKYKCGFIDEPLYEYYIRKGSMSDQTNDILETVLHRYDMYEESITETVKHMNIPNCSMYIQMVHNHYLEEKLGRSFDYCDKNKAKIFFNELRKNKAVTPKALVKYLLVQTPFLNNVINKLRSR</sequence>
<comment type="caution">
    <text evidence="2">The sequence shown here is derived from an EMBL/GenBank/DDBJ whole genome shotgun (WGS) entry which is preliminary data.</text>
</comment>
<dbReference type="SUPFAM" id="SSF53448">
    <property type="entry name" value="Nucleotide-diphospho-sugar transferases"/>
    <property type="match status" value="1"/>
</dbReference>
<dbReference type="CDD" id="cd00761">
    <property type="entry name" value="Glyco_tranf_GTA_type"/>
    <property type="match status" value="1"/>
</dbReference>
<feature type="domain" description="Glycosyltransferase 2-like" evidence="1">
    <location>
        <begin position="6"/>
        <end position="175"/>
    </location>
</feature>